<dbReference type="HOGENOM" id="CLU_056544_0_0_9"/>
<keyword evidence="1" id="KW-0732">Signal</keyword>
<evidence type="ECO:0000256" key="1">
    <source>
        <dbReference type="SAM" id="SignalP"/>
    </source>
</evidence>
<reference evidence="2" key="1">
    <citation type="submission" date="2009-12" db="EMBL/GenBank/DDBJ databases">
        <authorList>
            <person name="Weinstock G."/>
            <person name="Sodergren E."/>
            <person name="Clifton S."/>
            <person name="Fulton L."/>
            <person name="Fulton B."/>
            <person name="Courtney L."/>
            <person name="Fronick C."/>
            <person name="Harrison M."/>
            <person name="Strong C."/>
            <person name="Farmer C."/>
            <person name="Delahaunty K."/>
            <person name="Markovic C."/>
            <person name="Hall O."/>
            <person name="Minx P."/>
            <person name="Tomlinson C."/>
            <person name="Mitreva M."/>
            <person name="Nelson J."/>
            <person name="Hou S."/>
            <person name="Wollam A."/>
            <person name="Pepin K.H."/>
            <person name="Johnson M."/>
            <person name="Bhonagiri V."/>
            <person name="Nash W.E."/>
            <person name="Warren W."/>
            <person name="Chinwalla A."/>
            <person name="Mardis E.R."/>
            <person name="Wilson R.K."/>
        </authorList>
    </citation>
    <scope>NUCLEOTIDE SEQUENCE [LARGE SCALE GENOMIC DNA]</scope>
    <source>
        <strain evidence="2">DSM 15176</strain>
    </source>
</reference>
<protein>
    <recommendedName>
        <fullName evidence="4">DUF5050 domain-containing protein</fullName>
    </recommendedName>
</protein>
<dbReference type="PROSITE" id="PS51257">
    <property type="entry name" value="PROKAR_LIPOPROTEIN"/>
    <property type="match status" value="1"/>
</dbReference>
<comment type="caution">
    <text evidence="2">The sequence shown here is derived from an EMBL/GenBank/DDBJ whole genome shotgun (WGS) entry which is preliminary data.</text>
</comment>
<dbReference type="Proteomes" id="UP000003438">
    <property type="component" value="Unassembled WGS sequence"/>
</dbReference>
<gene>
    <name evidence="2" type="ORF">SUBVAR_06490</name>
</gene>
<proteinExistence type="predicted"/>
<accession>D1PQ23</accession>
<feature type="signal peptide" evidence="1">
    <location>
        <begin position="1"/>
        <end position="21"/>
    </location>
</feature>
<dbReference type="InterPro" id="IPR011044">
    <property type="entry name" value="Quino_amine_DH_bsu"/>
</dbReference>
<organism evidence="2 3">
    <name type="scientific">Subdoligranulum variabile DSM 15176</name>
    <dbReference type="NCBI Taxonomy" id="411471"/>
    <lineage>
        <taxon>Bacteria</taxon>
        <taxon>Bacillati</taxon>
        <taxon>Bacillota</taxon>
        <taxon>Clostridia</taxon>
        <taxon>Eubacteriales</taxon>
        <taxon>Oscillospiraceae</taxon>
        <taxon>Subdoligranulum</taxon>
    </lineage>
</organism>
<dbReference type="EMBL" id="ACBY02000030">
    <property type="protein sequence ID" value="EFB75215.1"/>
    <property type="molecule type" value="Genomic_DNA"/>
</dbReference>
<sequence length="409" mass="44396">MKNALFALLALAFGLTACAPAAIAPQSEAPVVATAEAAATEESADSPMVQGTLCNIEDCENTGNAFYQWQAKAQPDGAPTLGNLVEVDYTTARQCQVLDTGIPSYRLGNCFARGDRIYYTTFEEDGRTLHIIDRTDGTEKTMPVVDGYGVGFLDDRALYLFVQTSVGYTAMQRVDLETCTAETVQLPAQTIRVCDGADGRFLITRLIGAVSLSSLQDEEQRAAALQTATEEYAWWDPDDGSVEPLFQEPYTGELAESGWPQERAYLGKADGKFYFYRAEWTETSQENCRVERCAPDGSGVETVLTMEDGQGLPGVLRSEGEIRWLIQGSGNGLVVYQPADGSTRQVENASGGDTPWPLALTDDGRLLLYSFFAAHPEDSIYCLVSQEDYLAGNFTGTDVVPVTDETGEA</sequence>
<evidence type="ECO:0000313" key="2">
    <source>
        <dbReference type="EMBL" id="EFB75215.1"/>
    </source>
</evidence>
<dbReference type="RefSeq" id="WP_007047853.1">
    <property type="nucleotide sequence ID" value="NZ_GG704769.1"/>
</dbReference>
<evidence type="ECO:0008006" key="4">
    <source>
        <dbReference type="Google" id="ProtNLM"/>
    </source>
</evidence>
<dbReference type="AlphaFoldDB" id="D1PQ23"/>
<keyword evidence="3" id="KW-1185">Reference proteome</keyword>
<dbReference type="STRING" id="411471.SUBVAR_06490"/>
<feature type="chain" id="PRO_5039505654" description="DUF5050 domain-containing protein" evidence="1">
    <location>
        <begin position="22"/>
        <end position="409"/>
    </location>
</feature>
<dbReference type="SUPFAM" id="SSF50969">
    <property type="entry name" value="YVTN repeat-like/Quinoprotein amine dehydrogenase"/>
    <property type="match status" value="1"/>
</dbReference>
<name>D1PQ23_9FIRM</name>
<evidence type="ECO:0000313" key="3">
    <source>
        <dbReference type="Proteomes" id="UP000003438"/>
    </source>
</evidence>